<evidence type="ECO:0000313" key="2">
    <source>
        <dbReference type="Proteomes" id="UP000198863"/>
    </source>
</evidence>
<dbReference type="AlphaFoldDB" id="A0A1G7SCS3"/>
<dbReference type="EMBL" id="FNCF01000003">
    <property type="protein sequence ID" value="SDG20771.1"/>
    <property type="molecule type" value="Genomic_DNA"/>
</dbReference>
<dbReference type="RefSeq" id="WP_091062013.1">
    <property type="nucleotide sequence ID" value="NZ_FNCF01000003.1"/>
</dbReference>
<name>A0A1G7SCS3_9ACTN</name>
<reference evidence="2" key="1">
    <citation type="submission" date="2016-10" db="EMBL/GenBank/DDBJ databases">
        <authorList>
            <person name="Varghese N."/>
            <person name="Submissions S."/>
        </authorList>
    </citation>
    <scope>NUCLEOTIDE SEQUENCE [LARGE SCALE GENOMIC DNA]</scope>
    <source>
        <strain evidence="2">DSM 44526</strain>
    </source>
</reference>
<sequence length="313" mass="33741">MTDAPARANIKVTTSPWGPEDQLGALNYLDPVRAAHVLARADGRRVYDLSIDYFVGMPSFQAAGDPAYQLFMSHTPQGTVVDNLNGVGSEVNRHVCYSGDVVFMYTHTGTHIDALNHFGVDGEIYNNFKVDEHLGSRNWTRGGAEQIPPIVTRGVLFDVAGLKGVECLDPSYAISIEDLQGCLERIGTELQAGDVALIRTGRMAFWPDGSKVLGNPPGVGLAAARWLTEQKIAAVAADQECVEVGPSEQEDNWLPGHCHFLAEAGVPMIELIDLEELARDGVTECAFIAAPIRLRGASGAPLRPLAIPFHPTT</sequence>
<dbReference type="PANTHER" id="PTHR34861">
    <property type="match status" value="1"/>
</dbReference>
<dbReference type="SUPFAM" id="SSF102198">
    <property type="entry name" value="Putative cyclase"/>
    <property type="match status" value="1"/>
</dbReference>
<gene>
    <name evidence="1" type="ORF">SAMN05660324_1969</name>
</gene>
<dbReference type="Gene3D" id="3.50.30.50">
    <property type="entry name" value="Putative cyclase"/>
    <property type="match status" value="1"/>
</dbReference>
<dbReference type="Proteomes" id="UP000198863">
    <property type="component" value="Unassembled WGS sequence"/>
</dbReference>
<dbReference type="InterPro" id="IPR007325">
    <property type="entry name" value="KFase/CYL"/>
</dbReference>
<dbReference type="Pfam" id="PF04199">
    <property type="entry name" value="Cyclase"/>
    <property type="match status" value="1"/>
</dbReference>
<proteinExistence type="predicted"/>
<dbReference type="InterPro" id="IPR037175">
    <property type="entry name" value="KFase_sf"/>
</dbReference>
<keyword evidence="2" id="KW-1185">Reference proteome</keyword>
<dbReference type="GO" id="GO:0004061">
    <property type="term" value="F:arylformamidase activity"/>
    <property type="evidence" value="ECO:0007669"/>
    <property type="project" value="InterPro"/>
</dbReference>
<accession>A0A1G7SCS3</accession>
<protein>
    <submittedName>
        <fullName evidence="1">Kynurenine formamidase</fullName>
    </submittedName>
</protein>
<dbReference type="PANTHER" id="PTHR34861:SF10">
    <property type="entry name" value="CYCLASE"/>
    <property type="match status" value="1"/>
</dbReference>
<organism evidence="1 2">
    <name type="scientific">Klenkia brasiliensis</name>
    <dbReference type="NCBI Taxonomy" id="333142"/>
    <lineage>
        <taxon>Bacteria</taxon>
        <taxon>Bacillati</taxon>
        <taxon>Actinomycetota</taxon>
        <taxon>Actinomycetes</taxon>
        <taxon>Geodermatophilales</taxon>
        <taxon>Geodermatophilaceae</taxon>
        <taxon>Klenkia</taxon>
    </lineage>
</organism>
<dbReference type="OrthoDB" id="7067800at2"/>
<dbReference type="GO" id="GO:0019441">
    <property type="term" value="P:L-tryptophan catabolic process to kynurenine"/>
    <property type="evidence" value="ECO:0007669"/>
    <property type="project" value="InterPro"/>
</dbReference>
<evidence type="ECO:0000313" key="1">
    <source>
        <dbReference type="EMBL" id="SDG20771.1"/>
    </source>
</evidence>